<feature type="region of interest" description="Disordered" evidence="1">
    <location>
        <begin position="31"/>
        <end position="50"/>
    </location>
</feature>
<dbReference type="SUPFAM" id="SSF46689">
    <property type="entry name" value="Homeodomain-like"/>
    <property type="match status" value="1"/>
</dbReference>
<name>A0A8T1BFT0_9STRA</name>
<dbReference type="EMBL" id="RCMK01001075">
    <property type="protein sequence ID" value="KAG2902806.1"/>
    <property type="molecule type" value="Genomic_DNA"/>
</dbReference>
<dbReference type="VEuPathDB" id="FungiDB:PC110_g12459"/>
<comment type="caution">
    <text evidence="2">The sequence shown here is derived from an EMBL/GenBank/DDBJ whole genome shotgun (WGS) entry which is preliminary data.</text>
</comment>
<organism evidence="2 3">
    <name type="scientific">Phytophthora cactorum</name>
    <dbReference type="NCBI Taxonomy" id="29920"/>
    <lineage>
        <taxon>Eukaryota</taxon>
        <taxon>Sar</taxon>
        <taxon>Stramenopiles</taxon>
        <taxon>Oomycota</taxon>
        <taxon>Peronosporomycetes</taxon>
        <taxon>Peronosporales</taxon>
        <taxon>Peronosporaceae</taxon>
        <taxon>Phytophthora</taxon>
    </lineage>
</organism>
<gene>
    <name evidence="2" type="ORF">PC117_g21400</name>
</gene>
<reference evidence="2" key="1">
    <citation type="submission" date="2018-10" db="EMBL/GenBank/DDBJ databases">
        <title>Effector identification in a new, highly contiguous assembly of the strawberry crown rot pathogen Phytophthora cactorum.</title>
        <authorList>
            <person name="Armitage A.D."/>
            <person name="Nellist C.F."/>
            <person name="Bates H."/>
            <person name="Vickerstaff R.J."/>
            <person name="Harrison R.J."/>
        </authorList>
    </citation>
    <scope>NUCLEOTIDE SEQUENCE</scope>
    <source>
        <strain evidence="2">4040</strain>
    </source>
</reference>
<dbReference type="Proteomes" id="UP000736787">
    <property type="component" value="Unassembled WGS sequence"/>
</dbReference>
<dbReference type="AlphaFoldDB" id="A0A8T1BFT0"/>
<proteinExistence type="predicted"/>
<evidence type="ECO:0008006" key="4">
    <source>
        <dbReference type="Google" id="ProtNLM"/>
    </source>
</evidence>
<evidence type="ECO:0000256" key="1">
    <source>
        <dbReference type="SAM" id="MobiDB-lite"/>
    </source>
</evidence>
<sequence>MNSREYEDPDVGFGDTVSEILSTAASLEAIESGDESSCTGESDSPGVTTRTGLSTVRNVVQQALNSASGAKSGGKTPVRVLGVAATGLPTYRSAVAVVGPPDVPGTVVQSAAATGLLTAPISSTVEPVSVPGAGGQSVPTIVQATWCTKCATTDMDAKWTGAWRAAHVNAAEQWKPVNDESRALLYLRHVGSRNQATCTPNTFLHYLYGFYNLGNSRKELARVYHMFETTIGNWIRVYKATGTFERARKASDKKFSSDHRAWLCDFYGKHPPAYLDEAQEAFVQAHHVTISKSSVWRIIHEYGLPWKVLERHQRARYFSLTHELGHPCFVVR</sequence>
<evidence type="ECO:0000313" key="3">
    <source>
        <dbReference type="Proteomes" id="UP000736787"/>
    </source>
</evidence>
<dbReference type="InterPro" id="IPR009057">
    <property type="entry name" value="Homeodomain-like_sf"/>
</dbReference>
<feature type="compositionally biased region" description="Polar residues" evidence="1">
    <location>
        <begin position="35"/>
        <end position="50"/>
    </location>
</feature>
<protein>
    <recommendedName>
        <fullName evidence="4">Homeodomain-like</fullName>
    </recommendedName>
</protein>
<dbReference type="VEuPathDB" id="FungiDB:PC110_g19634"/>
<accession>A0A8T1BFT0</accession>
<evidence type="ECO:0000313" key="2">
    <source>
        <dbReference type="EMBL" id="KAG2902806.1"/>
    </source>
</evidence>